<accession>A0A4Z2IGI3</accession>
<evidence type="ECO:0000313" key="2">
    <source>
        <dbReference type="EMBL" id="TNN77116.1"/>
    </source>
</evidence>
<dbReference type="AlphaFoldDB" id="A0A4Z2IGI3"/>
<feature type="region of interest" description="Disordered" evidence="1">
    <location>
        <begin position="1"/>
        <end position="39"/>
    </location>
</feature>
<dbReference type="Proteomes" id="UP000314294">
    <property type="component" value="Unassembled WGS sequence"/>
</dbReference>
<protein>
    <submittedName>
        <fullName evidence="2">Uncharacterized protein</fullName>
    </submittedName>
</protein>
<evidence type="ECO:0000313" key="3">
    <source>
        <dbReference type="Proteomes" id="UP000314294"/>
    </source>
</evidence>
<name>A0A4Z2IGI3_9TELE</name>
<dbReference type="EMBL" id="SRLO01000087">
    <property type="protein sequence ID" value="TNN77116.1"/>
    <property type="molecule type" value="Genomic_DNA"/>
</dbReference>
<organism evidence="2 3">
    <name type="scientific">Liparis tanakae</name>
    <name type="common">Tanaka's snailfish</name>
    <dbReference type="NCBI Taxonomy" id="230148"/>
    <lineage>
        <taxon>Eukaryota</taxon>
        <taxon>Metazoa</taxon>
        <taxon>Chordata</taxon>
        <taxon>Craniata</taxon>
        <taxon>Vertebrata</taxon>
        <taxon>Euteleostomi</taxon>
        <taxon>Actinopterygii</taxon>
        <taxon>Neopterygii</taxon>
        <taxon>Teleostei</taxon>
        <taxon>Neoteleostei</taxon>
        <taxon>Acanthomorphata</taxon>
        <taxon>Eupercaria</taxon>
        <taxon>Perciformes</taxon>
        <taxon>Cottioidei</taxon>
        <taxon>Cottales</taxon>
        <taxon>Liparidae</taxon>
        <taxon>Liparis</taxon>
    </lineage>
</organism>
<sequence>MRTGQLAEHESIASASGISHSPVTLPQLSLPPVKGRGVSGPAEGERFMAALWAKRPEDVVGYRPASRSFSPALDFPTHLIPERLQASGCKLLQSAGVK</sequence>
<feature type="compositionally biased region" description="Polar residues" evidence="1">
    <location>
        <begin position="13"/>
        <end position="27"/>
    </location>
</feature>
<evidence type="ECO:0000256" key="1">
    <source>
        <dbReference type="SAM" id="MobiDB-lite"/>
    </source>
</evidence>
<proteinExistence type="predicted"/>
<gene>
    <name evidence="2" type="ORF">EYF80_012754</name>
</gene>
<reference evidence="2 3" key="1">
    <citation type="submission" date="2019-03" db="EMBL/GenBank/DDBJ databases">
        <title>First draft genome of Liparis tanakae, snailfish: a comprehensive survey of snailfish specific genes.</title>
        <authorList>
            <person name="Kim W."/>
            <person name="Song I."/>
            <person name="Jeong J.-H."/>
            <person name="Kim D."/>
            <person name="Kim S."/>
            <person name="Ryu S."/>
            <person name="Song J.Y."/>
            <person name="Lee S.K."/>
        </authorList>
    </citation>
    <scope>NUCLEOTIDE SEQUENCE [LARGE SCALE GENOMIC DNA]</scope>
    <source>
        <tissue evidence="2">Muscle</tissue>
    </source>
</reference>
<keyword evidence="3" id="KW-1185">Reference proteome</keyword>
<comment type="caution">
    <text evidence="2">The sequence shown here is derived from an EMBL/GenBank/DDBJ whole genome shotgun (WGS) entry which is preliminary data.</text>
</comment>